<dbReference type="EMBL" id="CP045309">
    <property type="protein sequence ID" value="QGL49932.1"/>
    <property type="molecule type" value="Genomic_DNA"/>
</dbReference>
<gene>
    <name evidence="2" type="ORF">G3561_20370</name>
    <name evidence="3" type="ORF">GCE86_24675</name>
</gene>
<evidence type="ECO:0000313" key="3">
    <source>
        <dbReference type="EMBL" id="QGL49932.1"/>
    </source>
</evidence>
<dbReference type="RefSeq" id="WP_154229113.1">
    <property type="nucleotide sequence ID" value="NZ_CP045309.1"/>
</dbReference>
<evidence type="ECO:0000313" key="4">
    <source>
        <dbReference type="Proteomes" id="UP000402241"/>
    </source>
</evidence>
<evidence type="ECO:0000313" key="5">
    <source>
        <dbReference type="Proteomes" id="UP000477779"/>
    </source>
</evidence>
<protein>
    <submittedName>
        <fullName evidence="2">Uncharacterized protein</fullName>
    </submittedName>
</protein>
<dbReference type="Proteomes" id="UP000402241">
    <property type="component" value="Chromosome"/>
</dbReference>
<dbReference type="EMBL" id="JAAHBZ010000008">
    <property type="protein sequence ID" value="NES29892.1"/>
    <property type="molecule type" value="Genomic_DNA"/>
</dbReference>
<feature type="transmembrane region" description="Helical" evidence="1">
    <location>
        <begin position="122"/>
        <end position="149"/>
    </location>
</feature>
<dbReference type="Proteomes" id="UP000477779">
    <property type="component" value="Unassembled WGS sequence"/>
</dbReference>
<reference evidence="3 4" key="1">
    <citation type="submission" date="2019-10" db="EMBL/GenBank/DDBJ databases">
        <title>Genome Sequence of Micromonospora terminaliae DSM 101760.</title>
        <authorList>
            <person name="Guo L."/>
        </authorList>
    </citation>
    <scope>NUCLEOTIDE SEQUENCE [LARGE SCALE GENOMIC DNA]</scope>
    <source>
        <strain evidence="3 4">DSM 101760</strain>
    </source>
</reference>
<evidence type="ECO:0000313" key="2">
    <source>
        <dbReference type="EMBL" id="NES29892.1"/>
    </source>
</evidence>
<keyword evidence="1" id="KW-0812">Transmembrane</keyword>
<reference evidence="2 5" key="2">
    <citation type="submission" date="2020-02" db="EMBL/GenBank/DDBJ databases">
        <title>WGS of Micromonospora spp. isolated from hot spring.</title>
        <authorList>
            <person name="Thawai C."/>
        </authorList>
    </citation>
    <scope>NUCLEOTIDE SEQUENCE [LARGE SCALE GENOMIC DNA]</scope>
    <source>
        <strain evidence="2 5">TMS7</strain>
    </source>
</reference>
<keyword evidence="1" id="KW-1133">Transmembrane helix</keyword>
<name>A0AAJ2ZH09_9ACTN</name>
<organism evidence="2 5">
    <name type="scientific">Micromonospora terminaliae</name>
    <dbReference type="NCBI Taxonomy" id="1914461"/>
    <lineage>
        <taxon>Bacteria</taxon>
        <taxon>Bacillati</taxon>
        <taxon>Actinomycetota</taxon>
        <taxon>Actinomycetes</taxon>
        <taxon>Micromonosporales</taxon>
        <taxon>Micromonosporaceae</taxon>
        <taxon>Micromonospora</taxon>
    </lineage>
</organism>
<keyword evidence="1" id="KW-0472">Membrane</keyword>
<sequence>MLIAALTVTAYVVGVRISSLVENFQDAVKWLRGKLPSWLRPSGSSGHIPPQVDAVIQEIAIRYPSNEEGDDVAHLRAVYRSCIDQAVAEAKFRWPAEAADLFQEYDRRESERDFAYGISVPLATLAFVLVVTGTGWSGVALALVVIALLSKQAGFRHQRELERFVLEAVMVGRIRSDLTKLLLDWGNQVGRPLVKPF</sequence>
<proteinExistence type="predicted"/>
<keyword evidence="4" id="KW-1185">Reference proteome</keyword>
<evidence type="ECO:0000256" key="1">
    <source>
        <dbReference type="SAM" id="Phobius"/>
    </source>
</evidence>
<dbReference type="AlphaFoldDB" id="A0AAJ2ZH09"/>
<accession>A0AAJ2ZH09</accession>